<accession>A0A1B1NER3</accession>
<proteinExistence type="predicted"/>
<sequence>MSTRSRHEARWTHAEATASGRLPRNAWWMLPLLLGLALLALYGGYRVYMGIDTVTYEVRQCEESLTEQSSWDEVQAAACDPVPAAPVTMALMQGMDRIEPDDVSGSVLTWDAWPVNSPEHSVDLELQDPAQTVVIAEPEAQRVRVELTSDASETMWGGFIGGRGPTSYWVLITPAG</sequence>
<dbReference type="AlphaFoldDB" id="A0A1B1NER3"/>
<keyword evidence="1" id="KW-0812">Transmembrane</keyword>
<dbReference type="KEGG" id="serj:SGUI_2526"/>
<protein>
    <submittedName>
        <fullName evidence="2">Uncharacterized protein</fullName>
    </submittedName>
</protein>
<evidence type="ECO:0000313" key="2">
    <source>
        <dbReference type="EMBL" id="ANS79922.1"/>
    </source>
</evidence>
<keyword evidence="1" id="KW-1133">Transmembrane helix</keyword>
<dbReference type="Proteomes" id="UP000092482">
    <property type="component" value="Chromosome"/>
</dbReference>
<keyword evidence="3" id="KW-1185">Reference proteome</keyword>
<reference evidence="2 3" key="1">
    <citation type="submission" date="2016-03" db="EMBL/GenBank/DDBJ databases">
        <title>Shallow-sea hydrothermal system.</title>
        <authorList>
            <person name="Tang K."/>
        </authorList>
    </citation>
    <scope>NUCLEOTIDE SEQUENCE [LARGE SCALE GENOMIC DNA]</scope>
    <source>
        <strain evidence="2 3">JLT9</strain>
    </source>
</reference>
<dbReference type="EMBL" id="CP014989">
    <property type="protein sequence ID" value="ANS79922.1"/>
    <property type="molecule type" value="Genomic_DNA"/>
</dbReference>
<keyword evidence="1" id="KW-0472">Membrane</keyword>
<organism evidence="2 3">
    <name type="scientific">Serinicoccus hydrothermalis</name>
    <dbReference type="NCBI Taxonomy" id="1758689"/>
    <lineage>
        <taxon>Bacteria</taxon>
        <taxon>Bacillati</taxon>
        <taxon>Actinomycetota</taxon>
        <taxon>Actinomycetes</taxon>
        <taxon>Micrococcales</taxon>
        <taxon>Ornithinimicrobiaceae</taxon>
        <taxon>Serinicoccus</taxon>
    </lineage>
</organism>
<evidence type="ECO:0000313" key="3">
    <source>
        <dbReference type="Proteomes" id="UP000092482"/>
    </source>
</evidence>
<feature type="transmembrane region" description="Helical" evidence="1">
    <location>
        <begin position="26"/>
        <end position="45"/>
    </location>
</feature>
<dbReference type="STRING" id="1758689.SGUI_2526"/>
<dbReference type="RefSeq" id="WP_066640953.1">
    <property type="nucleotide sequence ID" value="NZ_CP014989.1"/>
</dbReference>
<gene>
    <name evidence="2" type="ORF">SGUI_2526</name>
</gene>
<dbReference type="OrthoDB" id="4866008at2"/>
<name>A0A1B1NER3_9MICO</name>
<evidence type="ECO:0000256" key="1">
    <source>
        <dbReference type="SAM" id="Phobius"/>
    </source>
</evidence>